<evidence type="ECO:0000256" key="3">
    <source>
        <dbReference type="ARBA" id="ARBA00023242"/>
    </source>
</evidence>
<dbReference type="CDD" id="cd22928">
    <property type="entry name" value="HFD_POLE3_DPB4"/>
    <property type="match status" value="1"/>
</dbReference>
<evidence type="ECO:0000256" key="4">
    <source>
        <dbReference type="ARBA" id="ARBA00039775"/>
    </source>
</evidence>
<feature type="compositionally biased region" description="Acidic residues" evidence="6">
    <location>
        <begin position="262"/>
        <end position="273"/>
    </location>
</feature>
<feature type="domain" description="Transcription factor CBF/NF-Y/archaeal histone" evidence="7">
    <location>
        <begin position="61"/>
        <end position="124"/>
    </location>
</feature>
<sequence length="273" mass="29724">MSPRKSDSARPRKSDMDDSAISISAAAAAAAADESQLSTTTEKRDKDKECKDAVTIEDVALPKSIIARLAKGVLPPNTQIQANAIIAMSKSVTVFINYLASHANEHTIAANKKTVAPADVFRALDDVEFSFLKEPLEAEFAKFNQIQTQKRTNYRQKVKTKPDEDGDGDDAEMADTTVADTTISSERDAGPRTKKARVDDDAAEEDDAETEEEGDVQEEDEEDDDEDEGEEDEEEHHDGGVAARASGDETQDALEERVAREEGDEALDGDESD</sequence>
<dbReference type="SUPFAM" id="SSF47113">
    <property type="entry name" value="Histone-fold"/>
    <property type="match status" value="1"/>
</dbReference>
<dbReference type="GO" id="GO:0031507">
    <property type="term" value="P:heterochromatin formation"/>
    <property type="evidence" value="ECO:0007669"/>
    <property type="project" value="TreeGrafter"/>
</dbReference>
<feature type="compositionally biased region" description="Acidic residues" evidence="6">
    <location>
        <begin position="164"/>
        <end position="173"/>
    </location>
</feature>
<dbReference type="Gene3D" id="1.10.20.10">
    <property type="entry name" value="Histone, subunit A"/>
    <property type="match status" value="1"/>
</dbReference>
<keyword evidence="2" id="KW-0235">DNA replication</keyword>
<dbReference type="GO" id="GO:0046982">
    <property type="term" value="F:protein heterodimerization activity"/>
    <property type="evidence" value="ECO:0007669"/>
    <property type="project" value="InterPro"/>
</dbReference>
<evidence type="ECO:0000256" key="5">
    <source>
        <dbReference type="ARBA" id="ARBA00042096"/>
    </source>
</evidence>
<keyword evidence="3" id="KW-0539">Nucleus</keyword>
<gene>
    <name evidence="8" type="ORF">C2857_003461</name>
</gene>
<evidence type="ECO:0000256" key="1">
    <source>
        <dbReference type="ARBA" id="ARBA00004123"/>
    </source>
</evidence>
<proteinExistence type="predicted"/>
<evidence type="ECO:0000259" key="7">
    <source>
        <dbReference type="Pfam" id="PF00808"/>
    </source>
</evidence>
<reference evidence="8 9" key="1">
    <citation type="journal article" date="2018" name="PLoS Genet.">
        <title>Repeat elements organise 3D genome structure and mediate transcription in the filamentous fungus Epichloe festucae.</title>
        <authorList>
            <person name="Winter D.J."/>
            <person name="Ganley A.R.D."/>
            <person name="Young C.A."/>
            <person name="Liachko I."/>
            <person name="Schardl C.L."/>
            <person name="Dupont P.Y."/>
            <person name="Berry D."/>
            <person name="Ram A."/>
            <person name="Scott B."/>
            <person name="Cox M.P."/>
        </authorList>
    </citation>
    <scope>NUCLEOTIDE SEQUENCE [LARGE SCALE GENOMIC DNA]</scope>
    <source>
        <strain evidence="8 9">Fl1</strain>
    </source>
</reference>
<organism evidence="8 9">
    <name type="scientific">Epichloe festucae (strain Fl1)</name>
    <dbReference type="NCBI Taxonomy" id="877507"/>
    <lineage>
        <taxon>Eukaryota</taxon>
        <taxon>Fungi</taxon>
        <taxon>Dikarya</taxon>
        <taxon>Ascomycota</taxon>
        <taxon>Pezizomycotina</taxon>
        <taxon>Sordariomycetes</taxon>
        <taxon>Hypocreomycetidae</taxon>
        <taxon>Hypocreales</taxon>
        <taxon>Clavicipitaceae</taxon>
        <taxon>Epichloe</taxon>
    </lineage>
</organism>
<dbReference type="AlphaFoldDB" id="A0A7S9PVJ6"/>
<dbReference type="GO" id="GO:0008623">
    <property type="term" value="C:CHRAC"/>
    <property type="evidence" value="ECO:0007669"/>
    <property type="project" value="TreeGrafter"/>
</dbReference>
<dbReference type="PANTHER" id="PTHR46172">
    <property type="entry name" value="DNA POLYMERASE EPSILON SUBUNIT 3"/>
    <property type="match status" value="1"/>
</dbReference>
<keyword evidence="9" id="KW-1185">Reference proteome</keyword>
<feature type="region of interest" description="Disordered" evidence="6">
    <location>
        <begin position="151"/>
        <end position="273"/>
    </location>
</feature>
<name>A0A7S9PVJ6_EPIFF</name>
<comment type="subcellular location">
    <subcellularLocation>
        <location evidence="1">Nucleus</location>
    </subcellularLocation>
</comment>
<dbReference type="GO" id="GO:0006974">
    <property type="term" value="P:DNA damage response"/>
    <property type="evidence" value="ECO:0007669"/>
    <property type="project" value="TreeGrafter"/>
</dbReference>
<dbReference type="InterPro" id="IPR051377">
    <property type="entry name" value="DNA_Pol-Epsilon_Subunit"/>
</dbReference>
<dbReference type="InterPro" id="IPR009072">
    <property type="entry name" value="Histone-fold"/>
</dbReference>
<feature type="compositionally biased region" description="Basic and acidic residues" evidence="6">
    <location>
        <begin position="185"/>
        <end position="200"/>
    </location>
</feature>
<dbReference type="InterPro" id="IPR003958">
    <property type="entry name" value="CBFA_NFYB_domain"/>
</dbReference>
<dbReference type="GO" id="GO:0008622">
    <property type="term" value="C:epsilon DNA polymerase complex"/>
    <property type="evidence" value="ECO:0007669"/>
    <property type="project" value="TreeGrafter"/>
</dbReference>
<evidence type="ECO:0000313" key="9">
    <source>
        <dbReference type="Proteomes" id="UP000594364"/>
    </source>
</evidence>
<dbReference type="EMBL" id="CP031387">
    <property type="protein sequence ID" value="QPH00168.1"/>
    <property type="molecule type" value="Genomic_DNA"/>
</dbReference>
<evidence type="ECO:0000256" key="2">
    <source>
        <dbReference type="ARBA" id="ARBA00022705"/>
    </source>
</evidence>
<evidence type="ECO:0000256" key="6">
    <source>
        <dbReference type="SAM" id="MobiDB-lite"/>
    </source>
</evidence>
<protein>
    <recommendedName>
        <fullName evidence="4">DNA polymerase epsilon subunit D</fullName>
    </recommendedName>
    <alternativeName>
        <fullName evidence="5">DNA polymerase II subunit D</fullName>
    </alternativeName>
</protein>
<dbReference type="GO" id="GO:0006272">
    <property type="term" value="P:leading strand elongation"/>
    <property type="evidence" value="ECO:0007669"/>
    <property type="project" value="TreeGrafter"/>
</dbReference>
<dbReference type="Pfam" id="PF00808">
    <property type="entry name" value="CBFD_NFYB_HMF"/>
    <property type="match status" value="1"/>
</dbReference>
<accession>A0A7S9PVJ6</accession>
<feature type="compositionally biased region" description="Acidic residues" evidence="6">
    <location>
        <begin position="201"/>
        <end position="235"/>
    </location>
</feature>
<evidence type="ECO:0000313" key="8">
    <source>
        <dbReference type="EMBL" id="QPH00168.1"/>
    </source>
</evidence>
<dbReference type="PANTHER" id="PTHR46172:SF1">
    <property type="entry name" value="DNA POLYMERASE EPSILON SUBUNIT 3"/>
    <property type="match status" value="1"/>
</dbReference>
<dbReference type="Proteomes" id="UP000594364">
    <property type="component" value="Chromosome 3"/>
</dbReference>
<dbReference type="OrthoDB" id="1707486at2759"/>
<dbReference type="GO" id="GO:0031490">
    <property type="term" value="F:chromatin DNA binding"/>
    <property type="evidence" value="ECO:0007669"/>
    <property type="project" value="TreeGrafter"/>
</dbReference>